<dbReference type="AlphaFoldDB" id="A0AAD4UNU9"/>
<proteinExistence type="predicted"/>
<dbReference type="EMBL" id="JAKZEL010000002">
    <property type="protein sequence ID" value="KAI4547040.1"/>
    <property type="molecule type" value="Genomic_DNA"/>
</dbReference>
<accession>A0AAD4UNU9</accession>
<protein>
    <submittedName>
        <fullName evidence="2">Uncharacterized protein</fullName>
    </submittedName>
</protein>
<evidence type="ECO:0000313" key="2">
    <source>
        <dbReference type="EMBL" id="KAI4547040.1"/>
    </source>
</evidence>
<organism evidence="2 3">
    <name type="scientific">Ovis ammon polii</name>
    <dbReference type="NCBI Taxonomy" id="230172"/>
    <lineage>
        <taxon>Eukaryota</taxon>
        <taxon>Metazoa</taxon>
        <taxon>Chordata</taxon>
        <taxon>Craniata</taxon>
        <taxon>Vertebrata</taxon>
        <taxon>Euteleostomi</taxon>
        <taxon>Mammalia</taxon>
        <taxon>Eutheria</taxon>
        <taxon>Laurasiatheria</taxon>
        <taxon>Artiodactyla</taxon>
        <taxon>Ruminantia</taxon>
        <taxon>Pecora</taxon>
        <taxon>Bovidae</taxon>
        <taxon>Caprinae</taxon>
        <taxon>Ovis</taxon>
    </lineage>
</organism>
<reference evidence="2" key="1">
    <citation type="submission" date="2022-03" db="EMBL/GenBank/DDBJ databases">
        <title>Genomic analyses of argali, domestic sheep and their hybrids provide insights into chromosomal evolution, heterosis and genetic basis of agronomic traits.</title>
        <authorList>
            <person name="Li M."/>
        </authorList>
    </citation>
    <scope>NUCLEOTIDE SEQUENCE</scope>
    <source>
        <strain evidence="2">CAU-MHL-2022a</strain>
        <tissue evidence="2">Skin</tissue>
    </source>
</reference>
<keyword evidence="3" id="KW-1185">Reference proteome</keyword>
<comment type="caution">
    <text evidence="2">The sequence shown here is derived from an EMBL/GenBank/DDBJ whole genome shotgun (WGS) entry which is preliminary data.</text>
</comment>
<gene>
    <name evidence="2" type="ORF">MG293_003595</name>
</gene>
<sequence>MRAPWTRSRAATTRWTRWKGGCWRKVLELADIVELLRPRPFTEKITYEELVEGTGGLEEDTALPEGLQGWCGEPAAGEPSLGPLPGEQPP</sequence>
<evidence type="ECO:0000256" key="1">
    <source>
        <dbReference type="SAM" id="MobiDB-lite"/>
    </source>
</evidence>
<name>A0AAD4UNU9_OVIAM</name>
<feature type="region of interest" description="Disordered" evidence="1">
    <location>
        <begin position="70"/>
        <end position="90"/>
    </location>
</feature>
<evidence type="ECO:0000313" key="3">
    <source>
        <dbReference type="Proteomes" id="UP001214576"/>
    </source>
</evidence>
<dbReference type="Proteomes" id="UP001214576">
    <property type="component" value="Unassembled WGS sequence"/>
</dbReference>